<reference evidence="3" key="1">
    <citation type="submission" date="2021-06" db="EMBL/GenBank/DDBJ databases">
        <authorList>
            <person name="Kallberg Y."/>
            <person name="Tangrot J."/>
            <person name="Rosling A."/>
        </authorList>
    </citation>
    <scope>NUCLEOTIDE SEQUENCE</scope>
    <source>
        <strain evidence="3">AZ414A</strain>
    </source>
</reference>
<sequence length="167" mass="19801">MTHLSSIPVGRGHIIFVRNDDARDYYVLYYDGYGTQHVKYNIAGMESTENDKKPATAFILHRKSMQECFNILNLKLKRQDISKISKKIWKDLSKTDTQLIETIKESYRNALEEYRRTHFRIQSYEGPQGPSRVESQFPNYAEFDYHFYNPTEGELINDLFLENRNFV</sequence>
<evidence type="ECO:0000256" key="1">
    <source>
        <dbReference type="PROSITE-ProRule" id="PRU00267"/>
    </source>
</evidence>
<keyword evidence="1" id="KW-0539">Nucleus</keyword>
<feature type="domain" description="HMG box" evidence="2">
    <location>
        <begin position="51"/>
        <end position="125"/>
    </location>
</feature>
<dbReference type="AlphaFoldDB" id="A0A9N8V2U1"/>
<evidence type="ECO:0000313" key="4">
    <source>
        <dbReference type="Proteomes" id="UP000789706"/>
    </source>
</evidence>
<evidence type="ECO:0000313" key="3">
    <source>
        <dbReference type="EMBL" id="CAG8433029.1"/>
    </source>
</evidence>
<dbReference type="Gene3D" id="1.10.30.10">
    <property type="entry name" value="High mobility group box domain"/>
    <property type="match status" value="1"/>
</dbReference>
<dbReference type="Proteomes" id="UP000789706">
    <property type="component" value="Unassembled WGS sequence"/>
</dbReference>
<comment type="caution">
    <text evidence="3">The sequence shown here is derived from an EMBL/GenBank/DDBJ whole genome shotgun (WGS) entry which is preliminary data.</text>
</comment>
<accession>A0A9N8V2U1</accession>
<feature type="DNA-binding region" description="HMG box" evidence="1">
    <location>
        <begin position="51"/>
        <end position="125"/>
    </location>
</feature>
<dbReference type="GO" id="GO:0005634">
    <property type="term" value="C:nucleus"/>
    <property type="evidence" value="ECO:0007669"/>
    <property type="project" value="UniProtKB-UniRule"/>
</dbReference>
<organism evidence="3 4">
    <name type="scientific">Diversispora eburnea</name>
    <dbReference type="NCBI Taxonomy" id="1213867"/>
    <lineage>
        <taxon>Eukaryota</taxon>
        <taxon>Fungi</taxon>
        <taxon>Fungi incertae sedis</taxon>
        <taxon>Mucoromycota</taxon>
        <taxon>Glomeromycotina</taxon>
        <taxon>Glomeromycetes</taxon>
        <taxon>Diversisporales</taxon>
        <taxon>Diversisporaceae</taxon>
        <taxon>Diversispora</taxon>
    </lineage>
</organism>
<dbReference type="GO" id="GO:0003677">
    <property type="term" value="F:DNA binding"/>
    <property type="evidence" value="ECO:0007669"/>
    <property type="project" value="UniProtKB-UniRule"/>
</dbReference>
<keyword evidence="1" id="KW-0238">DNA-binding</keyword>
<dbReference type="OrthoDB" id="2335652at2759"/>
<name>A0A9N8V2U1_9GLOM</name>
<dbReference type="InterPro" id="IPR009071">
    <property type="entry name" value="HMG_box_dom"/>
</dbReference>
<dbReference type="InterPro" id="IPR036910">
    <property type="entry name" value="HMG_box_dom_sf"/>
</dbReference>
<dbReference type="SUPFAM" id="SSF47095">
    <property type="entry name" value="HMG-box"/>
    <property type="match status" value="1"/>
</dbReference>
<evidence type="ECO:0000259" key="2">
    <source>
        <dbReference type="PROSITE" id="PS50118"/>
    </source>
</evidence>
<protein>
    <submittedName>
        <fullName evidence="3">8581_t:CDS:1</fullName>
    </submittedName>
</protein>
<keyword evidence="4" id="KW-1185">Reference proteome</keyword>
<dbReference type="EMBL" id="CAJVPK010000010">
    <property type="protein sequence ID" value="CAG8433029.1"/>
    <property type="molecule type" value="Genomic_DNA"/>
</dbReference>
<proteinExistence type="predicted"/>
<dbReference type="PROSITE" id="PS50118">
    <property type="entry name" value="HMG_BOX_2"/>
    <property type="match status" value="1"/>
</dbReference>
<gene>
    <name evidence="3" type="ORF">DEBURN_LOCUS309</name>
</gene>